<reference evidence="1 2" key="1">
    <citation type="journal article" date="2022" name="Plant J.">
        <title>Chromosome-level genome of Camellia lanceoleosa provides a valuable resource for understanding genome evolution and self-incompatibility.</title>
        <authorList>
            <person name="Gong W."/>
            <person name="Xiao S."/>
            <person name="Wang L."/>
            <person name="Liao Z."/>
            <person name="Chang Y."/>
            <person name="Mo W."/>
            <person name="Hu G."/>
            <person name="Li W."/>
            <person name="Zhao G."/>
            <person name="Zhu H."/>
            <person name="Hu X."/>
            <person name="Ji K."/>
            <person name="Xiang X."/>
            <person name="Song Q."/>
            <person name="Yuan D."/>
            <person name="Jin S."/>
            <person name="Zhang L."/>
        </authorList>
    </citation>
    <scope>NUCLEOTIDE SEQUENCE [LARGE SCALE GENOMIC DNA]</scope>
    <source>
        <strain evidence="1">SQ_2022a</strain>
    </source>
</reference>
<comment type="caution">
    <text evidence="1">The sequence shown here is derived from an EMBL/GenBank/DDBJ whole genome shotgun (WGS) entry which is preliminary data.</text>
</comment>
<protein>
    <submittedName>
        <fullName evidence="1">Uncharacterized protein</fullName>
    </submittedName>
</protein>
<accession>A0ACC0F2N1</accession>
<organism evidence="1 2">
    <name type="scientific">Camellia lanceoleosa</name>
    <dbReference type="NCBI Taxonomy" id="1840588"/>
    <lineage>
        <taxon>Eukaryota</taxon>
        <taxon>Viridiplantae</taxon>
        <taxon>Streptophyta</taxon>
        <taxon>Embryophyta</taxon>
        <taxon>Tracheophyta</taxon>
        <taxon>Spermatophyta</taxon>
        <taxon>Magnoliopsida</taxon>
        <taxon>eudicotyledons</taxon>
        <taxon>Gunneridae</taxon>
        <taxon>Pentapetalae</taxon>
        <taxon>asterids</taxon>
        <taxon>Ericales</taxon>
        <taxon>Theaceae</taxon>
        <taxon>Camellia</taxon>
    </lineage>
</organism>
<name>A0ACC0F2N1_9ERIC</name>
<sequence length="133" mass="14168">MVATSNKPSHLSKAVGDHGLEVVIRKLESVAVEGGGVRAALLQGGREIVTDAEGAVVRGGGEVAGVGGGDEDLTPTAVKRQKRWNSDDGGMAAIGGERERERLRDQRRDRKCVCDGIGTVYLYIYIATEMMEL</sequence>
<gene>
    <name evidence="1" type="ORF">LOK49_LG15G00755</name>
</gene>
<evidence type="ECO:0000313" key="1">
    <source>
        <dbReference type="EMBL" id="KAI7982519.1"/>
    </source>
</evidence>
<dbReference type="EMBL" id="CM045768">
    <property type="protein sequence ID" value="KAI7982519.1"/>
    <property type="molecule type" value="Genomic_DNA"/>
</dbReference>
<dbReference type="Proteomes" id="UP001060215">
    <property type="component" value="Chromosome 11"/>
</dbReference>
<proteinExistence type="predicted"/>
<keyword evidence="2" id="KW-1185">Reference proteome</keyword>
<evidence type="ECO:0000313" key="2">
    <source>
        <dbReference type="Proteomes" id="UP001060215"/>
    </source>
</evidence>